<reference evidence="1 2" key="1">
    <citation type="submission" date="2023-11" db="EMBL/GenBank/DDBJ databases">
        <title>Bacillus jintuensis, isolated from a mudflat on the Beibu Gulf coast.</title>
        <authorList>
            <person name="Li M."/>
        </authorList>
    </citation>
    <scope>NUCLEOTIDE SEQUENCE [LARGE SCALE GENOMIC DNA]</scope>
    <source>
        <strain evidence="1 2">31A1R</strain>
    </source>
</reference>
<name>A0ABU5J5K7_9BACI</name>
<gene>
    <name evidence="1" type="ORF">SM124_23635</name>
</gene>
<dbReference type="PROSITE" id="PS51257">
    <property type="entry name" value="PROKAR_LIPOPROTEIN"/>
    <property type="match status" value="1"/>
</dbReference>
<protein>
    <submittedName>
        <fullName evidence="1">WD40 repeat domain-containing protein</fullName>
    </submittedName>
</protein>
<dbReference type="EMBL" id="JAXOFX010000031">
    <property type="protein sequence ID" value="MDZ5474637.1"/>
    <property type="molecule type" value="Genomic_DNA"/>
</dbReference>
<dbReference type="PANTHER" id="PTHR47197:SF3">
    <property type="entry name" value="DIHYDRO-HEME D1 DEHYDROGENASE"/>
    <property type="match status" value="1"/>
</dbReference>
<dbReference type="RefSeq" id="WP_322448917.1">
    <property type="nucleotide sequence ID" value="NZ_JAXOFX010000031.1"/>
</dbReference>
<dbReference type="Proteomes" id="UP001290455">
    <property type="component" value="Unassembled WGS sequence"/>
</dbReference>
<dbReference type="InterPro" id="IPR011048">
    <property type="entry name" value="Haem_d1_sf"/>
</dbReference>
<evidence type="ECO:0000313" key="1">
    <source>
        <dbReference type="EMBL" id="MDZ5474637.1"/>
    </source>
</evidence>
<dbReference type="SUPFAM" id="SSF51004">
    <property type="entry name" value="C-terminal (heme d1) domain of cytochrome cd1-nitrite reductase"/>
    <property type="match status" value="1"/>
</dbReference>
<proteinExistence type="predicted"/>
<sequence length="326" mass="36735">MVKRYFLIPCCFLIMLVLTSCENKDFPRIKEIESMAITVNIKDMTLSFIDLHTEMNVNTWKLKNPYSGGILFPDGDSLLLYGKQVETVDLYSLKEGKAIASWETGKGIVNAKYLKKNNEIVFADQHQHAIRFFTLEGKETGKVKTAQNPLTLIEKKDSNELYVISFNDEKTTIIDVEKKEKLKEFNIHSSAAGALLRKGMNEMWVGGHGVGEETETQIHVYDSLNGKLLRTISAPMMPINFTQMHDYIFVLSHGSSTLYQLDKDGIEQNSIKVGANPFELKATNEQLLVAGYDSNDIHIVDSYTLEIKTAISVGKGPFQIILREGQ</sequence>
<comment type="caution">
    <text evidence="1">The sequence shown here is derived from an EMBL/GenBank/DDBJ whole genome shotgun (WGS) entry which is preliminary data.</text>
</comment>
<organism evidence="1 2">
    <name type="scientific">Robertmurraya mangrovi</name>
    <dbReference type="NCBI Taxonomy" id="3098077"/>
    <lineage>
        <taxon>Bacteria</taxon>
        <taxon>Bacillati</taxon>
        <taxon>Bacillota</taxon>
        <taxon>Bacilli</taxon>
        <taxon>Bacillales</taxon>
        <taxon>Bacillaceae</taxon>
        <taxon>Robertmurraya</taxon>
    </lineage>
</organism>
<dbReference type="InterPro" id="IPR015943">
    <property type="entry name" value="WD40/YVTN_repeat-like_dom_sf"/>
</dbReference>
<accession>A0ABU5J5K7</accession>
<dbReference type="PANTHER" id="PTHR47197">
    <property type="entry name" value="PROTEIN NIRF"/>
    <property type="match status" value="1"/>
</dbReference>
<evidence type="ECO:0000313" key="2">
    <source>
        <dbReference type="Proteomes" id="UP001290455"/>
    </source>
</evidence>
<dbReference type="Gene3D" id="2.130.10.10">
    <property type="entry name" value="YVTN repeat-like/Quinoprotein amine dehydrogenase"/>
    <property type="match status" value="1"/>
</dbReference>
<keyword evidence="2" id="KW-1185">Reference proteome</keyword>
<dbReference type="InterPro" id="IPR051200">
    <property type="entry name" value="Host-pathogen_enzymatic-act"/>
</dbReference>